<dbReference type="InterPro" id="IPR036317">
    <property type="entry name" value="Cullin_homology_sf"/>
</dbReference>
<evidence type="ECO:0000256" key="1">
    <source>
        <dbReference type="ARBA" id="ARBA00006019"/>
    </source>
</evidence>
<protein>
    <recommendedName>
        <fullName evidence="4">Cullin family profile domain-containing protein</fullName>
    </recommendedName>
</protein>
<dbReference type="PANTHER" id="PTHR11932">
    <property type="entry name" value="CULLIN"/>
    <property type="match status" value="1"/>
</dbReference>
<evidence type="ECO:0000256" key="2">
    <source>
        <dbReference type="PROSITE-ProRule" id="PRU00330"/>
    </source>
</evidence>
<dbReference type="Gene3D" id="3.30.230.130">
    <property type="entry name" value="Cullin, Chain C, Domain 2"/>
    <property type="match status" value="1"/>
</dbReference>
<dbReference type="InterPro" id="IPR016158">
    <property type="entry name" value="Cullin_homology"/>
</dbReference>
<dbReference type="Gene3D" id="1.20.1310.10">
    <property type="entry name" value="Cullin Repeats"/>
    <property type="match status" value="3"/>
</dbReference>
<dbReference type="SUPFAM" id="SSF75632">
    <property type="entry name" value="Cullin homology domain"/>
    <property type="match status" value="1"/>
</dbReference>
<dbReference type="EMBL" id="JABTTQ020000003">
    <property type="protein sequence ID" value="KAK6159971.1"/>
    <property type="molecule type" value="Genomic_DNA"/>
</dbReference>
<dbReference type="InterPro" id="IPR059120">
    <property type="entry name" value="Cullin-like_AB"/>
</dbReference>
<dbReference type="InterPro" id="IPR001373">
    <property type="entry name" value="Cullin_N"/>
</dbReference>
<accession>A0ABR0XLE8</accession>
<dbReference type="Proteomes" id="UP001318860">
    <property type="component" value="Unassembled WGS sequence"/>
</dbReference>
<dbReference type="InterPro" id="IPR045093">
    <property type="entry name" value="Cullin"/>
</dbReference>
<proteinExistence type="inferred from homology"/>
<feature type="domain" description="Cullin family profile" evidence="4">
    <location>
        <begin position="341"/>
        <end position="569"/>
    </location>
</feature>
<dbReference type="InterPro" id="IPR019559">
    <property type="entry name" value="Cullin_neddylation_domain"/>
</dbReference>
<sequence>MSGGQKKRNFQIEAFKHKVVVDPKYADKTWKILEHAIREIYNHNASGLSFEELYSCREDCWHPLFGLIYAMNDLGVLDGIKKLVYSSEMSMWPPALKTAEHSSSDLFCLALSIQVVAHACLGEKRLRNAYNMVLHKFGEKLYSGLVSTMTLHLQTMSKSIEAAQGEVINRGLMRNIIKMLMDLGSSVYQEDFEKPFLEVSADFYRAESQEFIECSDCGDYLKKAEKRLNEEIERVSHYLDAKSEPKITNVVEKEMIANHMLRLVHMENSGLVKMLLDDKIEDLGRMYNLFRRVPNGLSTIRDVMTSHIRDTGKQLVTDPEKSKNPNALSSSFEYFINLNPRSPEYISLFVDDKLRKGLKGVKEEDIEVILDKVMILFRYLQEKDVFEKYYKQHLAKRLLSGKTVSDDAERSLIVKLKTECGYQFTSKLEGMFTDMKTSQDTMQGFYTACGAELANGPTLVVQVLTTGSWPTQSSITCNLPAELSALCEKFRSYYLGTHTGRRLSWQTNMGTADLRATFGNGQKYELNVSTYQMCVLMLFNNTDCLSYREIEQATEIPSFDLKRCLQSLACVKGKNVLRKEPMSKDIGEDDAFSVNDHFTSKLRKVKIGTVVAQKESEPEKQETRQRVEEDRKPQIEAAIVRIMKSRRVLDHNNIIAEVTKQLQSRFLANPGEIKKRIESLIERDFLERDNTDRRLYRYLA</sequence>
<evidence type="ECO:0000313" key="5">
    <source>
        <dbReference type="EMBL" id="KAK6159971.1"/>
    </source>
</evidence>
<dbReference type="Gene3D" id="6.10.280.240">
    <property type="match status" value="1"/>
</dbReference>
<dbReference type="SUPFAM" id="SSF46785">
    <property type="entry name" value="Winged helix' DNA-binding domain"/>
    <property type="match status" value="1"/>
</dbReference>
<dbReference type="InterPro" id="IPR036388">
    <property type="entry name" value="WH-like_DNA-bd_sf"/>
</dbReference>
<dbReference type="InterPro" id="IPR036390">
    <property type="entry name" value="WH_DNA-bd_sf"/>
</dbReference>
<gene>
    <name evidence="5" type="ORF">DH2020_003352</name>
</gene>
<evidence type="ECO:0000313" key="6">
    <source>
        <dbReference type="Proteomes" id="UP001318860"/>
    </source>
</evidence>
<reference evidence="5 6" key="1">
    <citation type="journal article" date="2021" name="Comput. Struct. Biotechnol. J.">
        <title>De novo genome assembly of the potent medicinal plant Rehmannia glutinosa using nanopore technology.</title>
        <authorList>
            <person name="Ma L."/>
            <person name="Dong C."/>
            <person name="Song C."/>
            <person name="Wang X."/>
            <person name="Zheng X."/>
            <person name="Niu Y."/>
            <person name="Chen S."/>
            <person name="Feng W."/>
        </authorList>
    </citation>
    <scope>NUCLEOTIDE SEQUENCE [LARGE SCALE GENOMIC DNA]</scope>
    <source>
        <strain evidence="5">DH-2019</strain>
    </source>
</reference>
<dbReference type="Pfam" id="PF10557">
    <property type="entry name" value="Cullin_Nedd8"/>
    <property type="match status" value="1"/>
</dbReference>
<dbReference type="Pfam" id="PF26557">
    <property type="entry name" value="Cullin_AB"/>
    <property type="match status" value="1"/>
</dbReference>
<keyword evidence="6" id="KW-1185">Reference proteome</keyword>
<evidence type="ECO:0000256" key="3">
    <source>
        <dbReference type="RuleBase" id="RU003829"/>
    </source>
</evidence>
<dbReference type="SMART" id="SM00182">
    <property type="entry name" value="CULLIN"/>
    <property type="match status" value="1"/>
</dbReference>
<dbReference type="SUPFAM" id="SSF74788">
    <property type="entry name" value="Cullin repeat-like"/>
    <property type="match status" value="2"/>
</dbReference>
<dbReference type="SMART" id="SM00884">
    <property type="entry name" value="Cullin_Nedd8"/>
    <property type="match status" value="1"/>
</dbReference>
<dbReference type="PROSITE" id="PS50069">
    <property type="entry name" value="CULLIN_2"/>
    <property type="match status" value="1"/>
</dbReference>
<dbReference type="Gene3D" id="1.10.10.10">
    <property type="entry name" value="Winged helix-like DNA-binding domain superfamily/Winged helix DNA-binding domain"/>
    <property type="match status" value="1"/>
</dbReference>
<evidence type="ECO:0000259" key="4">
    <source>
        <dbReference type="PROSITE" id="PS50069"/>
    </source>
</evidence>
<dbReference type="Pfam" id="PF00888">
    <property type="entry name" value="Cullin"/>
    <property type="match status" value="2"/>
</dbReference>
<comment type="caution">
    <text evidence="5">The sequence shown here is derived from an EMBL/GenBank/DDBJ whole genome shotgun (WGS) entry which is preliminary data.</text>
</comment>
<comment type="similarity">
    <text evidence="1 2 3">Belongs to the cullin family.</text>
</comment>
<organism evidence="5 6">
    <name type="scientific">Rehmannia glutinosa</name>
    <name type="common">Chinese foxglove</name>
    <dbReference type="NCBI Taxonomy" id="99300"/>
    <lineage>
        <taxon>Eukaryota</taxon>
        <taxon>Viridiplantae</taxon>
        <taxon>Streptophyta</taxon>
        <taxon>Embryophyta</taxon>
        <taxon>Tracheophyta</taxon>
        <taxon>Spermatophyta</taxon>
        <taxon>Magnoliopsida</taxon>
        <taxon>eudicotyledons</taxon>
        <taxon>Gunneridae</taxon>
        <taxon>Pentapetalae</taxon>
        <taxon>asterids</taxon>
        <taxon>lamiids</taxon>
        <taxon>Lamiales</taxon>
        <taxon>Orobanchaceae</taxon>
        <taxon>Rehmannieae</taxon>
        <taxon>Rehmannia</taxon>
    </lineage>
</organism>
<name>A0ABR0XLE8_REHGL</name>
<dbReference type="InterPro" id="IPR016159">
    <property type="entry name" value="Cullin_repeat-like_dom_sf"/>
</dbReference>